<organism evidence="4 5">
    <name type="scientific">Streptomyces phaeofaciens</name>
    <dbReference type="NCBI Taxonomy" id="68254"/>
    <lineage>
        <taxon>Bacteria</taxon>
        <taxon>Bacillati</taxon>
        <taxon>Actinomycetota</taxon>
        <taxon>Actinomycetes</taxon>
        <taxon>Kitasatosporales</taxon>
        <taxon>Streptomycetaceae</taxon>
        <taxon>Streptomyces</taxon>
    </lineage>
</organism>
<comment type="caution">
    <text evidence="4">The sequence shown here is derived from an EMBL/GenBank/DDBJ whole genome shotgun (WGS) entry which is preliminary data.</text>
</comment>
<dbReference type="AlphaFoldDB" id="A0A918HRC9"/>
<dbReference type="Gene3D" id="3.40.33.10">
    <property type="entry name" value="CAP"/>
    <property type="match status" value="1"/>
</dbReference>
<dbReference type="SUPFAM" id="SSF55797">
    <property type="entry name" value="PR-1-like"/>
    <property type="match status" value="1"/>
</dbReference>
<dbReference type="InterPro" id="IPR014044">
    <property type="entry name" value="CAP_dom"/>
</dbReference>
<dbReference type="PROSITE" id="PS51257">
    <property type="entry name" value="PROKAR_LIPOPROTEIN"/>
    <property type="match status" value="1"/>
</dbReference>
<feature type="compositionally biased region" description="Basic residues" evidence="1">
    <location>
        <begin position="95"/>
        <end position="106"/>
    </location>
</feature>
<evidence type="ECO:0000313" key="5">
    <source>
        <dbReference type="Proteomes" id="UP000646776"/>
    </source>
</evidence>
<name>A0A918HRC9_9ACTN</name>
<gene>
    <name evidence="4" type="ORF">GCM10010226_79790</name>
</gene>
<feature type="domain" description="SCP" evidence="3">
    <location>
        <begin position="178"/>
        <end position="290"/>
    </location>
</feature>
<evidence type="ECO:0000256" key="2">
    <source>
        <dbReference type="SAM" id="SignalP"/>
    </source>
</evidence>
<proteinExistence type="predicted"/>
<dbReference type="InterPro" id="IPR035940">
    <property type="entry name" value="CAP_sf"/>
</dbReference>
<dbReference type="EMBL" id="BMSA01000036">
    <property type="protein sequence ID" value="GGT89630.1"/>
    <property type="molecule type" value="Genomic_DNA"/>
</dbReference>
<evidence type="ECO:0000259" key="3">
    <source>
        <dbReference type="Pfam" id="PF00188"/>
    </source>
</evidence>
<feature type="signal peptide" evidence="2">
    <location>
        <begin position="1"/>
        <end position="34"/>
    </location>
</feature>
<reference evidence="4" key="2">
    <citation type="submission" date="2020-09" db="EMBL/GenBank/DDBJ databases">
        <authorList>
            <person name="Sun Q."/>
            <person name="Ohkuma M."/>
        </authorList>
    </citation>
    <scope>NUCLEOTIDE SEQUENCE</scope>
    <source>
        <strain evidence="4">JCM 4125</strain>
    </source>
</reference>
<protein>
    <recommendedName>
        <fullName evidence="3">SCP domain-containing protein</fullName>
    </recommendedName>
</protein>
<evidence type="ECO:0000313" key="4">
    <source>
        <dbReference type="EMBL" id="GGT89630.1"/>
    </source>
</evidence>
<dbReference type="CDD" id="cd05379">
    <property type="entry name" value="CAP_bacterial"/>
    <property type="match status" value="1"/>
</dbReference>
<feature type="region of interest" description="Disordered" evidence="1">
    <location>
        <begin position="71"/>
        <end position="168"/>
    </location>
</feature>
<sequence>MRNQRKHRRKTRRRPIAVAVLAMGAVAVPSAAMACMGDAGAEAVTATSSGHWTDGRKTSWDGHRWWDVRTAKQAATASPSASPTTSPGTAAPAPKKPKAPARKKPKLPASKTITPPVRKTASPPAPTRATVAPKPTAASPSTTTAAPKPTAASPSTTTAAPKPTAAGTATPAVARVVALVNSERAKVGCSPVTLNAKLSQAAQAHSADMASHNTMSHTGSDGSDPGQRITRAGYLWSTYGENVAYGYSTPEQVMAGWMASAGHKRNILDCGFKEIGVGVAQPGNYWTQDFGTAR</sequence>
<reference evidence="4" key="1">
    <citation type="journal article" date="2014" name="Int. J. Syst. Evol. Microbiol.">
        <title>Complete genome sequence of Corynebacterium casei LMG S-19264T (=DSM 44701T), isolated from a smear-ripened cheese.</title>
        <authorList>
            <consortium name="US DOE Joint Genome Institute (JGI-PGF)"/>
            <person name="Walter F."/>
            <person name="Albersmeier A."/>
            <person name="Kalinowski J."/>
            <person name="Ruckert C."/>
        </authorList>
    </citation>
    <scope>NUCLEOTIDE SEQUENCE</scope>
    <source>
        <strain evidence="4">JCM 4125</strain>
    </source>
</reference>
<keyword evidence="5" id="KW-1185">Reference proteome</keyword>
<dbReference type="Pfam" id="PF00188">
    <property type="entry name" value="CAP"/>
    <property type="match status" value="1"/>
</dbReference>
<feature type="chain" id="PRO_5036827108" description="SCP domain-containing protein" evidence="2">
    <location>
        <begin position="35"/>
        <end position="294"/>
    </location>
</feature>
<dbReference type="Proteomes" id="UP000646776">
    <property type="component" value="Unassembled WGS sequence"/>
</dbReference>
<accession>A0A918HRC9</accession>
<evidence type="ECO:0000256" key="1">
    <source>
        <dbReference type="SAM" id="MobiDB-lite"/>
    </source>
</evidence>
<keyword evidence="2" id="KW-0732">Signal</keyword>
<dbReference type="PANTHER" id="PTHR31157">
    <property type="entry name" value="SCP DOMAIN-CONTAINING PROTEIN"/>
    <property type="match status" value="1"/>
</dbReference>
<feature type="compositionally biased region" description="Low complexity" evidence="1">
    <location>
        <begin position="129"/>
        <end position="168"/>
    </location>
</feature>
<feature type="compositionally biased region" description="Low complexity" evidence="1">
    <location>
        <begin position="71"/>
        <end position="93"/>
    </location>
</feature>
<dbReference type="PANTHER" id="PTHR31157:SF1">
    <property type="entry name" value="SCP DOMAIN-CONTAINING PROTEIN"/>
    <property type="match status" value="1"/>
</dbReference>
<feature type="compositionally biased region" description="Polar residues" evidence="1">
    <location>
        <begin position="211"/>
        <end position="221"/>
    </location>
</feature>
<feature type="region of interest" description="Disordered" evidence="1">
    <location>
        <begin position="205"/>
        <end position="227"/>
    </location>
</feature>